<protein>
    <submittedName>
        <fullName evidence="1">AAA family ATPase</fullName>
    </submittedName>
</protein>
<dbReference type="AlphaFoldDB" id="A0A3A1TWK0"/>
<reference evidence="2" key="1">
    <citation type="submission" date="2018-09" db="EMBL/GenBank/DDBJ databases">
        <authorList>
            <person name="Kim I."/>
        </authorList>
    </citation>
    <scope>NUCLEOTIDE SEQUENCE [LARGE SCALE GENOMIC DNA]</scope>
    <source>
        <strain evidence="2">DD4a</strain>
    </source>
</reference>
<proteinExistence type="predicted"/>
<dbReference type="RefSeq" id="WP_119482480.1">
    <property type="nucleotide sequence ID" value="NZ_QXTG01000002.1"/>
</dbReference>
<dbReference type="InterPro" id="IPR052922">
    <property type="entry name" value="Cytidylate_Kinase-2"/>
</dbReference>
<evidence type="ECO:0000313" key="2">
    <source>
        <dbReference type="Proteomes" id="UP000265742"/>
    </source>
</evidence>
<dbReference type="SUPFAM" id="SSF52540">
    <property type="entry name" value="P-loop containing nucleoside triphosphate hydrolases"/>
    <property type="match status" value="1"/>
</dbReference>
<keyword evidence="2" id="KW-1185">Reference proteome</keyword>
<organism evidence="1 2">
    <name type="scientific">Amnibacterium setariae</name>
    <dbReference type="NCBI Taxonomy" id="2306585"/>
    <lineage>
        <taxon>Bacteria</taxon>
        <taxon>Bacillati</taxon>
        <taxon>Actinomycetota</taxon>
        <taxon>Actinomycetes</taxon>
        <taxon>Micrococcales</taxon>
        <taxon>Microbacteriaceae</taxon>
        <taxon>Amnibacterium</taxon>
    </lineage>
</organism>
<dbReference type="PANTHER" id="PTHR37816">
    <property type="entry name" value="YALI0E33011P"/>
    <property type="match status" value="1"/>
</dbReference>
<dbReference type="EMBL" id="QXTG01000002">
    <property type="protein sequence ID" value="RIX28170.1"/>
    <property type="molecule type" value="Genomic_DNA"/>
</dbReference>
<sequence length="177" mass="19845">MRARRILVAGPSGSGKTTLARRIAVAAGVTHTELDALHWHAGWTPNPGFDDEVAALVAGDAWVTEFQYARVRPLLASRADLLVWLRPPAAVVLQRVVRRTVLRRLRREALWNGNVEASLLTFFTDPDHIVRWSIKTLRDAEGWVRGAKAVNPALPVVQVRSRRDAERLLALLRRDAR</sequence>
<name>A0A3A1TWK0_9MICO</name>
<dbReference type="InterPro" id="IPR027417">
    <property type="entry name" value="P-loop_NTPase"/>
</dbReference>
<accession>A0A3A1TWK0</accession>
<dbReference type="Proteomes" id="UP000265742">
    <property type="component" value="Unassembled WGS sequence"/>
</dbReference>
<comment type="caution">
    <text evidence="1">The sequence shown here is derived from an EMBL/GenBank/DDBJ whole genome shotgun (WGS) entry which is preliminary data.</text>
</comment>
<dbReference type="PANTHER" id="PTHR37816:SF1">
    <property type="entry name" value="TOXIN"/>
    <property type="match status" value="1"/>
</dbReference>
<evidence type="ECO:0000313" key="1">
    <source>
        <dbReference type="EMBL" id="RIX28170.1"/>
    </source>
</evidence>
<gene>
    <name evidence="1" type="ORF">D1781_11875</name>
</gene>
<dbReference type="OrthoDB" id="3199600at2"/>
<dbReference type="Gene3D" id="3.40.50.300">
    <property type="entry name" value="P-loop containing nucleotide triphosphate hydrolases"/>
    <property type="match status" value="1"/>
</dbReference>